<dbReference type="Proteomes" id="UP000322234">
    <property type="component" value="Unassembled WGS sequence"/>
</dbReference>
<dbReference type="EMBL" id="VBQZ03000001">
    <property type="protein sequence ID" value="MXQ79112.1"/>
    <property type="molecule type" value="Genomic_DNA"/>
</dbReference>
<keyword evidence="1" id="KW-0472">Membrane</keyword>
<comment type="caution">
    <text evidence="2">The sequence shown here is derived from an EMBL/GenBank/DDBJ whole genome shotgun (WGS) entry which is preliminary data.</text>
</comment>
<evidence type="ECO:0000256" key="1">
    <source>
        <dbReference type="SAM" id="Phobius"/>
    </source>
</evidence>
<organism evidence="2 3">
    <name type="scientific">Bos mutus</name>
    <name type="common">wild yak</name>
    <dbReference type="NCBI Taxonomy" id="72004"/>
    <lineage>
        <taxon>Eukaryota</taxon>
        <taxon>Metazoa</taxon>
        <taxon>Chordata</taxon>
        <taxon>Craniata</taxon>
        <taxon>Vertebrata</taxon>
        <taxon>Euteleostomi</taxon>
        <taxon>Mammalia</taxon>
        <taxon>Eutheria</taxon>
        <taxon>Laurasiatheria</taxon>
        <taxon>Artiodactyla</taxon>
        <taxon>Ruminantia</taxon>
        <taxon>Pecora</taxon>
        <taxon>Bovidae</taxon>
        <taxon>Bovinae</taxon>
        <taxon>Bos</taxon>
    </lineage>
</organism>
<proteinExistence type="predicted"/>
<keyword evidence="1" id="KW-0812">Transmembrane</keyword>
<gene>
    <name evidence="2" type="ORF">E5288_WYG000681</name>
</gene>
<accession>A0A6B0QQ33</accession>
<keyword evidence="3" id="KW-1185">Reference proteome</keyword>
<name>A0A6B0QQ33_9CETA</name>
<dbReference type="AlphaFoldDB" id="A0A6B0QQ33"/>
<keyword evidence="1" id="KW-1133">Transmembrane helix</keyword>
<evidence type="ECO:0000313" key="3">
    <source>
        <dbReference type="Proteomes" id="UP000322234"/>
    </source>
</evidence>
<reference evidence="2" key="1">
    <citation type="submission" date="2019-10" db="EMBL/GenBank/DDBJ databases">
        <title>The sequence and de novo assembly of the wild yak genome.</title>
        <authorList>
            <person name="Liu Y."/>
        </authorList>
    </citation>
    <scope>NUCLEOTIDE SEQUENCE [LARGE SCALE GENOMIC DNA]</scope>
    <source>
        <strain evidence="2">WY2019</strain>
    </source>
</reference>
<feature type="transmembrane region" description="Helical" evidence="1">
    <location>
        <begin position="12"/>
        <end position="34"/>
    </location>
</feature>
<evidence type="ECO:0000313" key="2">
    <source>
        <dbReference type="EMBL" id="MXQ79112.1"/>
    </source>
</evidence>
<protein>
    <submittedName>
        <fullName evidence="2">Uncharacterized protein</fullName>
    </submittedName>
</protein>
<sequence>MQSSSSLLSGKDSSYMGCMYLSIVVPTLVGVLVAEVGSEPGWLEILLCVVTVIPLKTQVMKLCARTKWSSSQRQLEEGKIDLGKCFVPKAENYTEYF</sequence>